<evidence type="ECO:0000313" key="3">
    <source>
        <dbReference type="Proteomes" id="UP000276776"/>
    </source>
</evidence>
<evidence type="ECO:0000313" key="4">
    <source>
        <dbReference type="WBParaSite" id="TCLT_0000001501-mRNA-1"/>
    </source>
</evidence>
<evidence type="ECO:0000256" key="1">
    <source>
        <dbReference type="SAM" id="MobiDB-lite"/>
    </source>
</evidence>
<dbReference type="Proteomes" id="UP000276776">
    <property type="component" value="Unassembled WGS sequence"/>
</dbReference>
<keyword evidence="3" id="KW-1185">Reference proteome</keyword>
<protein>
    <submittedName>
        <fullName evidence="4">BZIP domain-containing protein</fullName>
    </submittedName>
</protein>
<sequence length="78" mass="8870">MEIILDLPDANLQEENISQRSTCAKRNGLSKKRRTSQKQSKKQCSKMLSESELKEERKEGRKGRRSATDPPPFLPPGT</sequence>
<organism evidence="4">
    <name type="scientific">Thelazia callipaeda</name>
    <name type="common">Oriental eyeworm</name>
    <name type="synonym">Parasitic nematode</name>
    <dbReference type="NCBI Taxonomy" id="103827"/>
    <lineage>
        <taxon>Eukaryota</taxon>
        <taxon>Metazoa</taxon>
        <taxon>Ecdysozoa</taxon>
        <taxon>Nematoda</taxon>
        <taxon>Chromadorea</taxon>
        <taxon>Rhabditida</taxon>
        <taxon>Spirurina</taxon>
        <taxon>Spiruromorpha</taxon>
        <taxon>Thelazioidea</taxon>
        <taxon>Thelaziidae</taxon>
        <taxon>Thelazia</taxon>
    </lineage>
</organism>
<reference evidence="4" key="1">
    <citation type="submission" date="2017-02" db="UniProtKB">
        <authorList>
            <consortium name="WormBaseParasite"/>
        </authorList>
    </citation>
    <scope>IDENTIFICATION</scope>
</reference>
<dbReference type="EMBL" id="UYYF01000001">
    <property type="protein sequence ID" value="VDM94799.1"/>
    <property type="molecule type" value="Genomic_DNA"/>
</dbReference>
<reference evidence="2 3" key="2">
    <citation type="submission" date="2018-11" db="EMBL/GenBank/DDBJ databases">
        <authorList>
            <consortium name="Pathogen Informatics"/>
        </authorList>
    </citation>
    <scope>NUCLEOTIDE SEQUENCE [LARGE SCALE GENOMIC DNA]</scope>
</reference>
<proteinExistence type="predicted"/>
<feature type="compositionally biased region" description="Pro residues" evidence="1">
    <location>
        <begin position="69"/>
        <end position="78"/>
    </location>
</feature>
<feature type="compositionally biased region" description="Basic residues" evidence="1">
    <location>
        <begin position="28"/>
        <end position="44"/>
    </location>
</feature>
<accession>A0A0N5CJ27</accession>
<feature type="compositionally biased region" description="Basic and acidic residues" evidence="1">
    <location>
        <begin position="49"/>
        <end position="59"/>
    </location>
</feature>
<evidence type="ECO:0000313" key="2">
    <source>
        <dbReference type="EMBL" id="VDM94799.1"/>
    </source>
</evidence>
<dbReference type="WBParaSite" id="TCLT_0000001501-mRNA-1">
    <property type="protein sequence ID" value="TCLT_0000001501-mRNA-1"/>
    <property type="gene ID" value="TCLT_0000001501"/>
</dbReference>
<name>A0A0N5CJ27_THECL</name>
<gene>
    <name evidence="2" type="ORF">TCLT_LOCUS16</name>
</gene>
<dbReference type="AlphaFoldDB" id="A0A0N5CJ27"/>
<feature type="region of interest" description="Disordered" evidence="1">
    <location>
        <begin position="23"/>
        <end position="78"/>
    </location>
</feature>